<dbReference type="InterPro" id="IPR041698">
    <property type="entry name" value="Methyltransf_25"/>
</dbReference>
<keyword evidence="3" id="KW-0949">S-adenosyl-L-methionine</keyword>
<gene>
    <name evidence="5" type="ORF">HCN83_01135</name>
</gene>
<dbReference type="GO" id="GO:0032259">
    <property type="term" value="P:methylation"/>
    <property type="evidence" value="ECO:0007669"/>
    <property type="project" value="UniProtKB-KW"/>
</dbReference>
<sequence length="233" mass="26296">MDRIDRIRQKEIDYHDDLYKKTPLFEEGSWLAKPAGVVETYFHKLPAPSTARILDLGSGVGRNSIPLAQLADNGSVTAVDFLERAVSQLKHYAKKYDVAERIQAVQSEIEAFPIEAGTYDYIIGVSSIEHVKSKEELRRLLDQLQLGTKPGGIHCFIMNTRTQDEQVDGNKDLSVEVNMSTNEALKLLNNGYSDWEKLHEKVKTLSFSTDPENMNDDGFQTQALTYVVQKPFS</sequence>
<evidence type="ECO:0000259" key="4">
    <source>
        <dbReference type="Pfam" id="PF13649"/>
    </source>
</evidence>
<evidence type="ECO:0000256" key="2">
    <source>
        <dbReference type="ARBA" id="ARBA00022679"/>
    </source>
</evidence>
<dbReference type="GO" id="GO:0008168">
    <property type="term" value="F:methyltransferase activity"/>
    <property type="evidence" value="ECO:0007669"/>
    <property type="project" value="UniProtKB-KW"/>
</dbReference>
<accession>A0A969PRH0</accession>
<dbReference type="Gene3D" id="3.40.50.150">
    <property type="entry name" value="Vaccinia Virus protein VP39"/>
    <property type="match status" value="1"/>
</dbReference>
<organism evidence="5 6">
    <name type="scientific">Alkalicoccus luteus</name>
    <dbReference type="NCBI Taxonomy" id="1237094"/>
    <lineage>
        <taxon>Bacteria</taxon>
        <taxon>Bacillati</taxon>
        <taxon>Bacillota</taxon>
        <taxon>Bacilli</taxon>
        <taxon>Bacillales</taxon>
        <taxon>Bacillaceae</taxon>
        <taxon>Alkalicoccus</taxon>
    </lineage>
</organism>
<dbReference type="EMBL" id="JAATHJ010000001">
    <property type="protein sequence ID" value="NJP36184.1"/>
    <property type="molecule type" value="Genomic_DNA"/>
</dbReference>
<dbReference type="CDD" id="cd02440">
    <property type="entry name" value="AdoMet_MTases"/>
    <property type="match status" value="1"/>
</dbReference>
<dbReference type="Proteomes" id="UP000752012">
    <property type="component" value="Unassembled WGS sequence"/>
</dbReference>
<dbReference type="PANTHER" id="PTHR43464:SF19">
    <property type="entry name" value="UBIQUINONE BIOSYNTHESIS O-METHYLTRANSFERASE, MITOCHONDRIAL"/>
    <property type="match status" value="1"/>
</dbReference>
<dbReference type="RefSeq" id="WP_168004455.1">
    <property type="nucleotide sequence ID" value="NZ_JAATHJ010000001.1"/>
</dbReference>
<dbReference type="AlphaFoldDB" id="A0A969PRH0"/>
<dbReference type="PANTHER" id="PTHR43464">
    <property type="entry name" value="METHYLTRANSFERASE"/>
    <property type="match status" value="1"/>
</dbReference>
<feature type="domain" description="Methyltransferase" evidence="4">
    <location>
        <begin position="53"/>
        <end position="152"/>
    </location>
</feature>
<evidence type="ECO:0000313" key="5">
    <source>
        <dbReference type="EMBL" id="NJP36184.1"/>
    </source>
</evidence>
<evidence type="ECO:0000313" key="6">
    <source>
        <dbReference type="Proteomes" id="UP000752012"/>
    </source>
</evidence>
<evidence type="ECO:0000256" key="3">
    <source>
        <dbReference type="ARBA" id="ARBA00022691"/>
    </source>
</evidence>
<comment type="caution">
    <text evidence="5">The sequence shown here is derived from an EMBL/GenBank/DDBJ whole genome shotgun (WGS) entry which is preliminary data.</text>
</comment>
<dbReference type="SUPFAM" id="SSF53335">
    <property type="entry name" value="S-adenosyl-L-methionine-dependent methyltransferases"/>
    <property type="match status" value="1"/>
</dbReference>
<evidence type="ECO:0000256" key="1">
    <source>
        <dbReference type="ARBA" id="ARBA00022603"/>
    </source>
</evidence>
<dbReference type="InterPro" id="IPR029063">
    <property type="entry name" value="SAM-dependent_MTases_sf"/>
</dbReference>
<name>A0A969PRH0_9BACI</name>
<keyword evidence="6" id="KW-1185">Reference proteome</keyword>
<reference evidence="5 6" key="1">
    <citation type="submission" date="2020-03" db="EMBL/GenBank/DDBJ databases">
        <title>Assessment of the enzymatic potential of alkaline-tolerant lipase obtained from Bacillus luteus H11 (technogenic soil) for the bioremediation of saline soils contaminated with petroleum substances.</title>
        <authorList>
            <person name="Kalwasinska A."/>
        </authorList>
    </citation>
    <scope>NUCLEOTIDE SEQUENCE [LARGE SCALE GENOMIC DNA]</scope>
    <source>
        <strain evidence="5 6">H11</strain>
    </source>
</reference>
<dbReference type="Pfam" id="PF13649">
    <property type="entry name" value="Methyltransf_25"/>
    <property type="match status" value="1"/>
</dbReference>
<keyword evidence="1 5" id="KW-0489">Methyltransferase</keyword>
<protein>
    <submittedName>
        <fullName evidence="5">Class I SAM-dependent methyltransferase</fullName>
    </submittedName>
</protein>
<proteinExistence type="predicted"/>
<keyword evidence="2" id="KW-0808">Transferase</keyword>